<dbReference type="Proteomes" id="UP000198796">
    <property type="component" value="Unassembled WGS sequence"/>
</dbReference>
<protein>
    <submittedName>
        <fullName evidence="2">Uncharacterized protein</fullName>
    </submittedName>
</protein>
<keyword evidence="3" id="KW-1185">Reference proteome</keyword>
<dbReference type="EMBL" id="FOJU01000001">
    <property type="protein sequence ID" value="SFA76350.1"/>
    <property type="molecule type" value="Genomic_DNA"/>
</dbReference>
<organism evidence="2 3">
    <name type="scientific">Poseidonocella pacifica</name>
    <dbReference type="NCBI Taxonomy" id="871651"/>
    <lineage>
        <taxon>Bacteria</taxon>
        <taxon>Pseudomonadati</taxon>
        <taxon>Pseudomonadota</taxon>
        <taxon>Alphaproteobacteria</taxon>
        <taxon>Rhodobacterales</taxon>
        <taxon>Roseobacteraceae</taxon>
        <taxon>Poseidonocella</taxon>
    </lineage>
</organism>
<dbReference type="OrthoDB" id="7929427at2"/>
<name>A0A1I0VKC4_9RHOB</name>
<dbReference type="AlphaFoldDB" id="A0A1I0VKC4"/>
<dbReference type="RefSeq" id="WP_092060583.1">
    <property type="nucleotide sequence ID" value="NZ_FOJU01000001.1"/>
</dbReference>
<keyword evidence="1" id="KW-0732">Signal</keyword>
<proteinExistence type="predicted"/>
<accession>A0A1I0VKC4</accession>
<evidence type="ECO:0000313" key="3">
    <source>
        <dbReference type="Proteomes" id="UP000198796"/>
    </source>
</evidence>
<evidence type="ECO:0000313" key="2">
    <source>
        <dbReference type="EMBL" id="SFA76350.1"/>
    </source>
</evidence>
<feature type="chain" id="PRO_5011726980" evidence="1">
    <location>
        <begin position="20"/>
        <end position="511"/>
    </location>
</feature>
<reference evidence="2 3" key="1">
    <citation type="submission" date="2016-10" db="EMBL/GenBank/DDBJ databases">
        <authorList>
            <person name="de Groot N.N."/>
        </authorList>
    </citation>
    <scope>NUCLEOTIDE SEQUENCE [LARGE SCALE GENOMIC DNA]</scope>
    <source>
        <strain evidence="2 3">DSM 29316</strain>
    </source>
</reference>
<gene>
    <name evidence="2" type="ORF">SAMN05421688_0688</name>
</gene>
<feature type="signal peptide" evidence="1">
    <location>
        <begin position="1"/>
        <end position="19"/>
    </location>
</feature>
<dbReference type="STRING" id="871651.SAMN05421688_0688"/>
<evidence type="ECO:0000256" key="1">
    <source>
        <dbReference type="SAM" id="SignalP"/>
    </source>
</evidence>
<sequence length="511" mass="52568">MPIRAIALALIAAAGPLVAEPVPARGGAPLSAIDWLSKDAPRAPGVPPRGTETAKGIITPEITVTPLGVPDAEAAGLFSPDSSGLPADLWSASDTADIAQALERAGSPSLPAMQRLLRALLLTEAQPPATSSDGSSFLLARIDVLIELGALDEVAALVEQAGPRDAQILSRDFDVALLRGAEDEACKRLEAHPELTPSLPARIFCLARAGDWSAAALSLEIGKALGKLDQEEDALLARFLHADFAEDAPAISRPKTATPLKFRLLEAIGEPLPTATLPRAYAYSDLRGLSGWKAQLSAAERLAQAGAIPAGRLASSYRVRDAAASGGVWDRVDAVQALLDALDAGDRSAAIKALPVAWERMSTAGLGGALAAMAGEALADLNLSGTPADLAFRLALLSPAYAEAAEARRISDPEDRLLIGLAQGTPPESPASSPVAKAVVAGFTASPPDAVAGLLDEGRKGEAILASMAEMNAADTPARLTRGIAGLRAAGLETVARRAALELVLLPKTRS</sequence>